<name>A0A7X1LT78_9ACTN</name>
<evidence type="ECO:0000313" key="2">
    <source>
        <dbReference type="EMBL" id="MBC2868554.1"/>
    </source>
</evidence>
<dbReference type="EMBL" id="JACMHY010000013">
    <property type="protein sequence ID" value="MBC2868554.1"/>
    <property type="molecule type" value="Genomic_DNA"/>
</dbReference>
<dbReference type="AlphaFoldDB" id="A0A7X1LT78"/>
<organism evidence="2 3">
    <name type="scientific">Streptomyces mexicanus</name>
    <dbReference type="NCBI Taxonomy" id="178566"/>
    <lineage>
        <taxon>Bacteria</taxon>
        <taxon>Bacillati</taxon>
        <taxon>Actinomycetota</taxon>
        <taxon>Actinomycetes</taxon>
        <taxon>Kitasatosporales</taxon>
        <taxon>Streptomycetaceae</taxon>
        <taxon>Streptomyces</taxon>
    </lineage>
</organism>
<evidence type="ECO:0000313" key="3">
    <source>
        <dbReference type="Proteomes" id="UP000517694"/>
    </source>
</evidence>
<feature type="region of interest" description="Disordered" evidence="1">
    <location>
        <begin position="30"/>
        <end position="56"/>
    </location>
</feature>
<evidence type="ECO:0000256" key="1">
    <source>
        <dbReference type="SAM" id="MobiDB-lite"/>
    </source>
</evidence>
<keyword evidence="3" id="KW-1185">Reference proteome</keyword>
<gene>
    <name evidence="2" type="ORF">H1R13_27375</name>
</gene>
<sequence length="56" mass="6599">MAYRPYPVRGRALRQIMRRHRNEIPARLLPPAARPWDPEHAPVYRLSTRRPSGHSS</sequence>
<feature type="compositionally biased region" description="Basic residues" evidence="1">
    <location>
        <begin position="47"/>
        <end position="56"/>
    </location>
</feature>
<dbReference type="Proteomes" id="UP000517694">
    <property type="component" value="Unassembled WGS sequence"/>
</dbReference>
<dbReference type="RefSeq" id="WP_185948130.1">
    <property type="nucleotide sequence ID" value="NZ_JACMHY010000013.1"/>
</dbReference>
<accession>A0A7X1LT78</accession>
<reference evidence="2 3" key="1">
    <citation type="submission" date="2020-08" db="EMBL/GenBank/DDBJ databases">
        <title>Whole-Genome Sequence of French Clinical Streptomyces mexicanus Strain Q0842.</title>
        <authorList>
            <person name="Boxberger M."/>
            <person name="La Scola B."/>
        </authorList>
    </citation>
    <scope>NUCLEOTIDE SEQUENCE [LARGE SCALE GENOMIC DNA]</scope>
    <source>
        <strain evidence="2 3">Marseille-Q0842</strain>
    </source>
</reference>
<proteinExistence type="predicted"/>
<protein>
    <submittedName>
        <fullName evidence="2">Uncharacterized protein</fullName>
    </submittedName>
</protein>
<comment type="caution">
    <text evidence="2">The sequence shown here is derived from an EMBL/GenBank/DDBJ whole genome shotgun (WGS) entry which is preliminary data.</text>
</comment>